<evidence type="ECO:0000313" key="1">
    <source>
        <dbReference type="EnsemblMetazoa" id="GPAI009862-PA"/>
    </source>
</evidence>
<proteinExistence type="predicted"/>
<reference evidence="2" key="1">
    <citation type="submission" date="2014-03" db="EMBL/GenBank/DDBJ databases">
        <authorList>
            <person name="Aksoy S."/>
            <person name="Warren W."/>
            <person name="Wilson R.K."/>
        </authorList>
    </citation>
    <scope>NUCLEOTIDE SEQUENCE [LARGE SCALE GENOMIC DNA]</scope>
    <source>
        <strain evidence="2">IAEA</strain>
    </source>
</reference>
<dbReference type="VEuPathDB" id="VectorBase:GPAI009862"/>
<name>A0A1A9ZBT0_GLOPL</name>
<accession>A0A1A9ZBT0</accession>
<dbReference type="AlphaFoldDB" id="A0A1A9ZBT0"/>
<dbReference type="EnsemblMetazoa" id="GPAI009862-RA">
    <property type="protein sequence ID" value="GPAI009862-PA"/>
    <property type="gene ID" value="GPAI009862"/>
</dbReference>
<reference evidence="1" key="2">
    <citation type="submission" date="2020-05" db="UniProtKB">
        <authorList>
            <consortium name="EnsemblMetazoa"/>
        </authorList>
    </citation>
    <scope>IDENTIFICATION</scope>
    <source>
        <strain evidence="1">IAEA</strain>
    </source>
</reference>
<sequence>MIFFNRINPNRFGYRTAIRIGKPFVCSADVMSSIDLDVAENNIITKYDTTINSTSTRKNIITISKITNHERIQLKNPYAKKSNSPYKCLDLCGMHSEQMVKKREQTGQEPLALGEILQKYRNHLKKLLLPSLQYLQEDELSCQIKLFRVSDNGDKYTKHTSTNYAITILHHMNEHHNEHLLYASFGLFL</sequence>
<dbReference type="Proteomes" id="UP000092445">
    <property type="component" value="Unassembled WGS sequence"/>
</dbReference>
<protein>
    <submittedName>
        <fullName evidence="1">Uncharacterized protein</fullName>
    </submittedName>
</protein>
<keyword evidence="2" id="KW-1185">Reference proteome</keyword>
<organism evidence="1 2">
    <name type="scientific">Glossina pallidipes</name>
    <name type="common">Tsetse fly</name>
    <dbReference type="NCBI Taxonomy" id="7398"/>
    <lineage>
        <taxon>Eukaryota</taxon>
        <taxon>Metazoa</taxon>
        <taxon>Ecdysozoa</taxon>
        <taxon>Arthropoda</taxon>
        <taxon>Hexapoda</taxon>
        <taxon>Insecta</taxon>
        <taxon>Pterygota</taxon>
        <taxon>Neoptera</taxon>
        <taxon>Endopterygota</taxon>
        <taxon>Diptera</taxon>
        <taxon>Brachycera</taxon>
        <taxon>Muscomorpha</taxon>
        <taxon>Hippoboscoidea</taxon>
        <taxon>Glossinidae</taxon>
        <taxon>Glossina</taxon>
    </lineage>
</organism>
<evidence type="ECO:0000313" key="2">
    <source>
        <dbReference type="Proteomes" id="UP000092445"/>
    </source>
</evidence>